<gene>
    <name evidence="2" type="ORF">UV02_C0049G0002</name>
</gene>
<dbReference type="SUPFAM" id="SSF53448">
    <property type="entry name" value="Nucleotide-diphospho-sugar transferases"/>
    <property type="match status" value="1"/>
</dbReference>
<proteinExistence type="predicted"/>
<evidence type="ECO:0000313" key="2">
    <source>
        <dbReference type="EMBL" id="KKS40011.1"/>
    </source>
</evidence>
<feature type="domain" description="Glycosyltransferase 2-like" evidence="1">
    <location>
        <begin position="4"/>
        <end position="191"/>
    </location>
</feature>
<name>A0A0G1B0Z8_9BACT</name>
<dbReference type="InterPro" id="IPR029044">
    <property type="entry name" value="Nucleotide-diphossugar_trans"/>
</dbReference>
<dbReference type="AlphaFoldDB" id="A0A0G1B0Z8"/>
<dbReference type="InterPro" id="IPR001173">
    <property type="entry name" value="Glyco_trans_2-like"/>
</dbReference>
<evidence type="ECO:0000313" key="3">
    <source>
        <dbReference type="Proteomes" id="UP000034516"/>
    </source>
</evidence>
<reference evidence="2 3" key="1">
    <citation type="journal article" date="2015" name="Nature">
        <title>rRNA introns, odd ribosomes, and small enigmatic genomes across a large radiation of phyla.</title>
        <authorList>
            <person name="Brown C.T."/>
            <person name="Hug L.A."/>
            <person name="Thomas B.C."/>
            <person name="Sharon I."/>
            <person name="Castelle C.J."/>
            <person name="Singh A."/>
            <person name="Wilkins M.J."/>
            <person name="Williams K.H."/>
            <person name="Banfield J.F."/>
        </authorList>
    </citation>
    <scope>NUCLEOTIDE SEQUENCE [LARGE SCALE GENOMIC DNA]</scope>
</reference>
<dbReference type="Gene3D" id="3.90.550.10">
    <property type="entry name" value="Spore Coat Polysaccharide Biosynthesis Protein SpsA, Chain A"/>
    <property type="match status" value="1"/>
</dbReference>
<dbReference type="Proteomes" id="UP000034516">
    <property type="component" value="Unassembled WGS sequence"/>
</dbReference>
<comment type="caution">
    <text evidence="2">The sequence shown here is derived from an EMBL/GenBank/DDBJ whole genome shotgun (WGS) entry which is preliminary data.</text>
</comment>
<protein>
    <recommendedName>
        <fullName evidence="1">Glycosyltransferase 2-like domain-containing protein</fullName>
    </recommendedName>
</protein>
<dbReference type="CDD" id="cd04186">
    <property type="entry name" value="GT_2_like_c"/>
    <property type="match status" value="1"/>
</dbReference>
<dbReference type="EMBL" id="LCCW01000049">
    <property type="protein sequence ID" value="KKS40011.1"/>
    <property type="molecule type" value="Genomic_DNA"/>
</dbReference>
<sequence>MSISVCIVTYNSMKYLPYFLDSVLHQTYWQATGEAPDIFVVDNSSSDKTVSYIRDNFPTVHLLRNVNNIGLSRAWNQAIKITRGEYILIMNPDLILDEKFLSTLVQDMDNNSQLALAGGKLYQMDFEREDDFLVRPVKTSILDSCGFLAFKNRRFTDRGAGELDVGRFNKKEEIFGLTGACFLVRRSALEQVKFGKEYFDEIFFMYQEDIDLCWRLRLAGWQAIYDPKAIGWHHRRAHSGQKNSLATVLYRRSKENLVNYHSYKNHLMLLYKNELKANLWRDFPRIFWYELKKIAYVLIFETGNFFRAWGEIFKNRRILKKKRGLNMRLKRVRAEEIRKWFR</sequence>
<organism evidence="2 3">
    <name type="scientific">Candidatus Kuenenbacteria bacterium GW2011_GWA2_42_15</name>
    <dbReference type="NCBI Taxonomy" id="1618677"/>
    <lineage>
        <taxon>Bacteria</taxon>
        <taxon>Candidatus Kueneniibacteriota</taxon>
    </lineage>
</organism>
<evidence type="ECO:0000259" key="1">
    <source>
        <dbReference type="Pfam" id="PF00535"/>
    </source>
</evidence>
<dbReference type="PANTHER" id="PTHR43179:SF7">
    <property type="entry name" value="RHAMNOSYLTRANSFERASE WBBL"/>
    <property type="match status" value="1"/>
</dbReference>
<dbReference type="Pfam" id="PF00535">
    <property type="entry name" value="Glycos_transf_2"/>
    <property type="match status" value="1"/>
</dbReference>
<accession>A0A0G1B0Z8</accession>
<dbReference type="PANTHER" id="PTHR43179">
    <property type="entry name" value="RHAMNOSYLTRANSFERASE WBBL"/>
    <property type="match status" value="1"/>
</dbReference>